<feature type="binding site" evidence="8">
    <location>
        <position position="70"/>
    </location>
    <ligand>
        <name>glutathione</name>
        <dbReference type="ChEBI" id="CHEBI:57925"/>
    </ligand>
</feature>
<dbReference type="InterPro" id="IPR036249">
    <property type="entry name" value="Thioredoxin-like_sf"/>
</dbReference>
<feature type="binding site" evidence="9">
    <location>
        <position position="29"/>
    </location>
    <ligand>
        <name>[2Fe-2S] cluster</name>
        <dbReference type="ChEBI" id="CHEBI:190135"/>
        <note>ligand shared between dimeric partners</note>
    </ligand>
</feature>
<evidence type="ECO:0000256" key="3">
    <source>
        <dbReference type="ARBA" id="ARBA00022723"/>
    </source>
</evidence>
<keyword evidence="5 9" id="KW-0411">Iron-sulfur</keyword>
<evidence type="ECO:0000256" key="1">
    <source>
        <dbReference type="ARBA" id="ARBA00009630"/>
    </source>
</evidence>
<accession>A0AB33YZJ0</accession>
<dbReference type="InterPro" id="IPR033658">
    <property type="entry name" value="GRX_PICOT-like"/>
</dbReference>
<evidence type="ECO:0000256" key="5">
    <source>
        <dbReference type="ARBA" id="ARBA00023014"/>
    </source>
</evidence>
<feature type="binding site" evidence="8">
    <location>
        <position position="58"/>
    </location>
    <ligand>
        <name>glutathione</name>
        <dbReference type="ChEBI" id="CHEBI:57925"/>
    </ligand>
</feature>
<dbReference type="RefSeq" id="WP_016391008.1">
    <property type="nucleotide sequence ID" value="NZ_JBLHXE010000010.1"/>
</dbReference>
<keyword evidence="4 9" id="KW-0408">Iron</keyword>
<dbReference type="PANTHER" id="PTHR10293">
    <property type="entry name" value="GLUTAREDOXIN FAMILY MEMBER"/>
    <property type="match status" value="1"/>
</dbReference>
<dbReference type="InterPro" id="IPR002109">
    <property type="entry name" value="Glutaredoxin"/>
</dbReference>
<evidence type="ECO:0000256" key="8">
    <source>
        <dbReference type="PIRSR" id="PIRSR005894-1"/>
    </source>
</evidence>
<dbReference type="FunFam" id="3.40.30.10:FF:000005">
    <property type="entry name" value="Glutaredoxin 5"/>
    <property type="match status" value="1"/>
</dbReference>
<dbReference type="GO" id="GO:0051537">
    <property type="term" value="F:2 iron, 2 sulfur cluster binding"/>
    <property type="evidence" value="ECO:0007669"/>
    <property type="project" value="UniProtKB-KW"/>
</dbReference>
<dbReference type="EMBL" id="ASHL01000012">
    <property type="protein sequence ID" value="EPD12323.1"/>
    <property type="molecule type" value="Genomic_DNA"/>
</dbReference>
<dbReference type="AlphaFoldDB" id="A0AB33YZJ0"/>
<dbReference type="PANTHER" id="PTHR10293:SF72">
    <property type="entry name" value="MONOTHIOL GLUTAREDOXIN-S14, CHLOROPLASTIC"/>
    <property type="match status" value="1"/>
</dbReference>
<dbReference type="GO" id="GO:0046872">
    <property type="term" value="F:metal ion binding"/>
    <property type="evidence" value="ECO:0007669"/>
    <property type="project" value="UniProtKB-KW"/>
</dbReference>
<dbReference type="Proteomes" id="UP000015462">
    <property type="component" value="Unassembled WGS sequence"/>
</dbReference>
<feature type="domain" description="Glutaredoxin" evidence="10">
    <location>
        <begin position="16"/>
        <end position="80"/>
    </location>
</feature>
<evidence type="ECO:0000256" key="9">
    <source>
        <dbReference type="PIRSR" id="PIRSR005894-2"/>
    </source>
</evidence>
<dbReference type="NCBIfam" id="TIGR00365">
    <property type="entry name" value="Grx4 family monothiol glutaredoxin"/>
    <property type="match status" value="1"/>
</dbReference>
<proteinExistence type="inferred from homology"/>
<keyword evidence="12" id="KW-1185">Reference proteome</keyword>
<evidence type="ECO:0000256" key="6">
    <source>
        <dbReference type="ARBA" id="ARBA00023284"/>
    </source>
</evidence>
<dbReference type="Gene3D" id="3.40.30.10">
    <property type="entry name" value="Glutaredoxin"/>
    <property type="match status" value="1"/>
</dbReference>
<protein>
    <recommendedName>
        <fullName evidence="7">Glutaredoxin</fullName>
    </recommendedName>
</protein>
<gene>
    <name evidence="11" type="ORF">L196_10984</name>
</gene>
<feature type="binding site" evidence="8">
    <location>
        <position position="21"/>
    </location>
    <ligand>
        <name>glutathione</name>
        <dbReference type="ChEBI" id="CHEBI:57925"/>
    </ligand>
</feature>
<dbReference type="InterPro" id="IPR004480">
    <property type="entry name" value="Monothiol_GRX-rel"/>
</dbReference>
<keyword evidence="2 9" id="KW-0001">2Fe-2S</keyword>
<sequence length="105" mass="11908">MSVNERIEDQLKNHAVLLYMKGTPYFPQCGFSSKAVQILQACEVEFAYVNIFDDDEIREGLKEYSSWPTFPQLYANGELVGGADIMIEMFESGELKTMLDKIKAA</sequence>
<feature type="binding site" evidence="8">
    <location>
        <begin position="83"/>
        <end position="84"/>
    </location>
    <ligand>
        <name>glutathione</name>
        <dbReference type="ChEBI" id="CHEBI:57925"/>
    </ligand>
</feature>
<organism evidence="11 12">
    <name type="scientific">Cycloclasticus pugetii</name>
    <dbReference type="NCBI Taxonomy" id="34068"/>
    <lineage>
        <taxon>Bacteria</taxon>
        <taxon>Pseudomonadati</taxon>
        <taxon>Pseudomonadota</taxon>
        <taxon>Gammaproteobacteria</taxon>
        <taxon>Thiotrichales</taxon>
        <taxon>Piscirickettsiaceae</taxon>
        <taxon>Cycloclasticus</taxon>
    </lineage>
</organism>
<keyword evidence="6" id="KW-0676">Redox-active center</keyword>
<evidence type="ECO:0000256" key="4">
    <source>
        <dbReference type="ARBA" id="ARBA00023004"/>
    </source>
</evidence>
<dbReference type="SUPFAM" id="SSF52833">
    <property type="entry name" value="Thioredoxin-like"/>
    <property type="match status" value="1"/>
</dbReference>
<dbReference type="PROSITE" id="PS51354">
    <property type="entry name" value="GLUTAREDOXIN_2"/>
    <property type="match status" value="1"/>
</dbReference>
<evidence type="ECO:0000259" key="10">
    <source>
        <dbReference type="Pfam" id="PF00462"/>
    </source>
</evidence>
<name>A0AB33YZJ0_9GAMM</name>
<evidence type="ECO:0000256" key="7">
    <source>
        <dbReference type="PIRNR" id="PIRNR005894"/>
    </source>
</evidence>
<dbReference type="CDD" id="cd03028">
    <property type="entry name" value="GRX_PICOT_like"/>
    <property type="match status" value="1"/>
</dbReference>
<evidence type="ECO:0000313" key="11">
    <source>
        <dbReference type="EMBL" id="EPD12323.1"/>
    </source>
</evidence>
<dbReference type="InterPro" id="IPR014434">
    <property type="entry name" value="Monothiol_GRX"/>
</dbReference>
<dbReference type="Pfam" id="PF00462">
    <property type="entry name" value="Glutaredoxin"/>
    <property type="match status" value="1"/>
</dbReference>
<reference evidence="11 12" key="1">
    <citation type="journal article" date="2013" name="Genome Announc.">
        <title>Genome Sequence of the Pyrene- and Fluoranthene-Degrading Bacterium Cycloclasticus sp. Strain PY97M.</title>
        <authorList>
            <person name="Cui Z."/>
            <person name="Xu G."/>
            <person name="Li Q."/>
            <person name="Gao W."/>
            <person name="Zheng L."/>
        </authorList>
    </citation>
    <scope>NUCLEOTIDE SEQUENCE [LARGE SCALE GENOMIC DNA]</scope>
    <source>
        <strain evidence="11 12">PY97M</strain>
    </source>
</reference>
<dbReference type="GO" id="GO:0015036">
    <property type="term" value="F:disulfide oxidoreductase activity"/>
    <property type="evidence" value="ECO:0007669"/>
    <property type="project" value="InterPro"/>
</dbReference>
<comment type="caution">
    <text evidence="11">The sequence shown here is derived from an EMBL/GenBank/DDBJ whole genome shotgun (WGS) entry which is preliminary data.</text>
</comment>
<keyword evidence="3 9" id="KW-0479">Metal-binding</keyword>
<comment type="similarity">
    <text evidence="1 7">Belongs to the glutaredoxin family. Monothiol subfamily.</text>
</comment>
<dbReference type="PIRSF" id="PIRSF005894">
    <property type="entry name" value="Monothiol_GRX"/>
    <property type="match status" value="1"/>
</dbReference>
<evidence type="ECO:0000256" key="2">
    <source>
        <dbReference type="ARBA" id="ARBA00022714"/>
    </source>
</evidence>
<evidence type="ECO:0000313" key="12">
    <source>
        <dbReference type="Proteomes" id="UP000015462"/>
    </source>
</evidence>